<evidence type="ECO:0000313" key="1">
    <source>
        <dbReference type="EMBL" id="KAF6136228.1"/>
    </source>
</evidence>
<comment type="caution">
    <text evidence="1">The sequence shown here is derived from an EMBL/GenBank/DDBJ whole genome shotgun (WGS) entry which is preliminary data.</text>
</comment>
<dbReference type="EMBL" id="JACGCM010002755">
    <property type="protein sequence ID" value="KAF6136228.1"/>
    <property type="molecule type" value="Genomic_DNA"/>
</dbReference>
<dbReference type="Proteomes" id="UP000541444">
    <property type="component" value="Unassembled WGS sequence"/>
</dbReference>
<organism evidence="1 2">
    <name type="scientific">Kingdonia uniflora</name>
    <dbReference type="NCBI Taxonomy" id="39325"/>
    <lineage>
        <taxon>Eukaryota</taxon>
        <taxon>Viridiplantae</taxon>
        <taxon>Streptophyta</taxon>
        <taxon>Embryophyta</taxon>
        <taxon>Tracheophyta</taxon>
        <taxon>Spermatophyta</taxon>
        <taxon>Magnoliopsida</taxon>
        <taxon>Ranunculales</taxon>
        <taxon>Circaeasteraceae</taxon>
        <taxon>Kingdonia</taxon>
    </lineage>
</organism>
<proteinExistence type="predicted"/>
<evidence type="ECO:0000313" key="2">
    <source>
        <dbReference type="Proteomes" id="UP000541444"/>
    </source>
</evidence>
<name>A0A7J7L0X2_9MAGN</name>
<gene>
    <name evidence="1" type="ORF">GIB67_001637</name>
</gene>
<keyword evidence="2" id="KW-1185">Reference proteome</keyword>
<sequence>MSIQGFYQGYKKTAHKRALSVDWKTAKEVVLNETVVVFRVDLVTAVRYKVVFWKSGHHKMSVGGNVSVDDQGNQSTKKGVKLSCAQQPYVYDKWVQHPQKLGWVGLGWVDSKPPEPTM</sequence>
<reference evidence="1 2" key="1">
    <citation type="journal article" date="2020" name="IScience">
        <title>Genome Sequencing of the Endangered Kingdonia uniflora (Circaeasteraceae, Ranunculales) Reveals Potential Mechanisms of Evolutionary Specialization.</title>
        <authorList>
            <person name="Sun Y."/>
            <person name="Deng T."/>
            <person name="Zhang A."/>
            <person name="Moore M.J."/>
            <person name="Landis J.B."/>
            <person name="Lin N."/>
            <person name="Zhang H."/>
            <person name="Zhang X."/>
            <person name="Huang J."/>
            <person name="Zhang X."/>
            <person name="Sun H."/>
            <person name="Wang H."/>
        </authorList>
    </citation>
    <scope>NUCLEOTIDE SEQUENCE [LARGE SCALE GENOMIC DNA]</scope>
    <source>
        <strain evidence="1">TB1705</strain>
        <tissue evidence="1">Leaf</tissue>
    </source>
</reference>
<dbReference type="OrthoDB" id="1914670at2759"/>
<protein>
    <submittedName>
        <fullName evidence="1">Uncharacterized protein</fullName>
    </submittedName>
</protein>
<dbReference type="AlphaFoldDB" id="A0A7J7L0X2"/>
<accession>A0A7J7L0X2</accession>